<feature type="compositionally biased region" description="Basic and acidic residues" evidence="8">
    <location>
        <begin position="55"/>
        <end position="88"/>
    </location>
</feature>
<sequence length="358" mass="41230">MDFASLMSAQISKSKSPATADGPKKYLKRADVEAQRLADYEAEQKRLEDERLARLEKKRKLDEDEAEKNRVREEKRRKLAEESQRLREEEELAEEQKRRKRLGLPDLPTKGSETDGTPIPEGEEDIDNVDLRNKLRDLDEPVALFGETHVTRLRRYRRITGKSLAPVMHKGPIPTTLEPVPEADMKVQESIPKDPDQLRFLDRQLASYFTMVLSEWQTALARRDEEVKNSTSGRAAYNSMLQAKEHLVPLFRKLEKGNVEKGILEPVVEIVRCCQGRKYVDANDAYLRLSIGKAAWPIGVTMVGIHERSAREKLHEHDRDAGHIMSDETTRKFLQSIKRCLSFAQTRWPPDDHLQLMG</sequence>
<reference evidence="12" key="1">
    <citation type="journal article" date="2020" name="Stud. Mycol.">
        <title>101 Dothideomycetes genomes: A test case for predicting lifestyles and emergence of pathogens.</title>
        <authorList>
            <person name="Haridas S."/>
            <person name="Albert R."/>
            <person name="Binder M."/>
            <person name="Bloem J."/>
            <person name="LaButti K."/>
            <person name="Salamov A."/>
            <person name="Andreopoulos B."/>
            <person name="Baker S."/>
            <person name="Barry K."/>
            <person name="Bills G."/>
            <person name="Bluhm B."/>
            <person name="Cannon C."/>
            <person name="Castanera R."/>
            <person name="Culley D."/>
            <person name="Daum C."/>
            <person name="Ezra D."/>
            <person name="Gonzalez J."/>
            <person name="Henrissat B."/>
            <person name="Kuo A."/>
            <person name="Liang C."/>
            <person name="Lipzen A."/>
            <person name="Lutzoni F."/>
            <person name="Magnuson J."/>
            <person name="Mondo S."/>
            <person name="Nolan M."/>
            <person name="Ohm R."/>
            <person name="Pangilinan J."/>
            <person name="Park H.-J."/>
            <person name="Ramirez L."/>
            <person name="Alfaro M."/>
            <person name="Sun H."/>
            <person name="Tritt A."/>
            <person name="Yoshinaga Y."/>
            <person name="Zwiers L.-H."/>
            <person name="Turgeon B."/>
            <person name="Goodwin S."/>
            <person name="Spatafora J."/>
            <person name="Crous P."/>
            <person name="Grigoriev I."/>
        </authorList>
    </citation>
    <scope>NUCLEOTIDE SEQUENCE [LARGE SCALE GENOMIC DNA]</scope>
    <source>
        <strain evidence="12">CECT 20119</strain>
    </source>
</reference>
<evidence type="ECO:0000256" key="3">
    <source>
        <dbReference type="ARBA" id="ARBA00018242"/>
    </source>
</evidence>
<keyword evidence="12" id="KW-1185">Reference proteome</keyword>
<keyword evidence="5" id="KW-0747">Spliceosome</keyword>
<gene>
    <name evidence="11" type="ORF">BDZ85DRAFT_129024</name>
</gene>
<name>A0A6A6GA19_9PEZI</name>
<evidence type="ECO:0000256" key="4">
    <source>
        <dbReference type="ARBA" id="ARBA00022664"/>
    </source>
</evidence>
<dbReference type="Pfam" id="PF08799">
    <property type="entry name" value="PRP4"/>
    <property type="match status" value="1"/>
</dbReference>
<keyword evidence="7" id="KW-0539">Nucleus</keyword>
<dbReference type="Proteomes" id="UP000799538">
    <property type="component" value="Unassembled WGS sequence"/>
</dbReference>
<feature type="domain" description="Pre-mRNA processing factor 4 (PRP4)-like" evidence="10">
    <location>
        <begin position="132"/>
        <end position="158"/>
    </location>
</feature>
<evidence type="ECO:0000256" key="1">
    <source>
        <dbReference type="ARBA" id="ARBA00004123"/>
    </source>
</evidence>
<accession>A0A6A6GA19</accession>
<dbReference type="EMBL" id="ML992508">
    <property type="protein sequence ID" value="KAF2222517.1"/>
    <property type="molecule type" value="Genomic_DNA"/>
</dbReference>
<feature type="compositionally biased region" description="Polar residues" evidence="8">
    <location>
        <begin position="7"/>
        <end position="17"/>
    </location>
</feature>
<dbReference type="PANTHER" id="PTHR13007:SF19">
    <property type="entry name" value="PRE-MRNA-SPLICING FACTOR 18"/>
    <property type="match status" value="1"/>
</dbReference>
<dbReference type="Pfam" id="PF02840">
    <property type="entry name" value="Prp18"/>
    <property type="match status" value="1"/>
</dbReference>
<proteinExistence type="inferred from homology"/>
<dbReference type="Gene3D" id="4.10.280.110">
    <property type="entry name" value="Pre-mRNA processing factor 4 domain"/>
    <property type="match status" value="1"/>
</dbReference>
<comment type="similarity">
    <text evidence="2">Belongs to the PRP18 family.</text>
</comment>
<dbReference type="PANTHER" id="PTHR13007">
    <property type="entry name" value="PRE-MRNA SPLICING FACTOR-RELATED"/>
    <property type="match status" value="1"/>
</dbReference>
<dbReference type="InterPro" id="IPR039979">
    <property type="entry name" value="PRPF18"/>
</dbReference>
<feature type="region of interest" description="Disordered" evidence="8">
    <location>
        <begin position="55"/>
        <end position="127"/>
    </location>
</feature>
<dbReference type="GO" id="GO:0005682">
    <property type="term" value="C:U5 snRNP"/>
    <property type="evidence" value="ECO:0007669"/>
    <property type="project" value="TreeGrafter"/>
</dbReference>
<dbReference type="SUPFAM" id="SSF158230">
    <property type="entry name" value="PRP4-like"/>
    <property type="match status" value="1"/>
</dbReference>
<dbReference type="AlphaFoldDB" id="A0A6A6GA19"/>
<organism evidence="11 12">
    <name type="scientific">Elsinoe ampelina</name>
    <dbReference type="NCBI Taxonomy" id="302913"/>
    <lineage>
        <taxon>Eukaryota</taxon>
        <taxon>Fungi</taxon>
        <taxon>Dikarya</taxon>
        <taxon>Ascomycota</taxon>
        <taxon>Pezizomycotina</taxon>
        <taxon>Dothideomycetes</taxon>
        <taxon>Dothideomycetidae</taxon>
        <taxon>Myriangiales</taxon>
        <taxon>Elsinoaceae</taxon>
        <taxon>Elsinoe</taxon>
    </lineage>
</organism>
<evidence type="ECO:0000259" key="9">
    <source>
        <dbReference type="Pfam" id="PF02840"/>
    </source>
</evidence>
<dbReference type="GO" id="GO:0000350">
    <property type="term" value="P:generation of catalytic spliceosome for second transesterification step"/>
    <property type="evidence" value="ECO:0007669"/>
    <property type="project" value="TreeGrafter"/>
</dbReference>
<evidence type="ECO:0000256" key="7">
    <source>
        <dbReference type="ARBA" id="ARBA00023242"/>
    </source>
</evidence>
<dbReference type="InterPro" id="IPR036285">
    <property type="entry name" value="PRP4-like_sf"/>
</dbReference>
<dbReference type="GO" id="GO:0046540">
    <property type="term" value="C:U4/U6 x U5 tri-snRNP complex"/>
    <property type="evidence" value="ECO:0007669"/>
    <property type="project" value="TreeGrafter"/>
</dbReference>
<dbReference type="InterPro" id="IPR014906">
    <property type="entry name" value="PRP4-like"/>
</dbReference>
<evidence type="ECO:0000256" key="2">
    <source>
        <dbReference type="ARBA" id="ARBA00008137"/>
    </source>
</evidence>
<feature type="domain" description="Prp18" evidence="9">
    <location>
        <begin position="207"/>
        <end position="349"/>
    </location>
</feature>
<evidence type="ECO:0000259" key="10">
    <source>
        <dbReference type="Pfam" id="PF08799"/>
    </source>
</evidence>
<keyword evidence="4" id="KW-0507">mRNA processing</keyword>
<evidence type="ECO:0000256" key="8">
    <source>
        <dbReference type="SAM" id="MobiDB-lite"/>
    </source>
</evidence>
<dbReference type="InterPro" id="IPR004098">
    <property type="entry name" value="Prp18"/>
</dbReference>
<evidence type="ECO:0000256" key="5">
    <source>
        <dbReference type="ARBA" id="ARBA00022728"/>
    </source>
</evidence>
<feature type="region of interest" description="Disordered" evidence="8">
    <location>
        <begin position="1"/>
        <end position="26"/>
    </location>
</feature>
<comment type="subcellular location">
    <subcellularLocation>
        <location evidence="1">Nucleus</location>
    </subcellularLocation>
</comment>
<evidence type="ECO:0000256" key="6">
    <source>
        <dbReference type="ARBA" id="ARBA00023187"/>
    </source>
</evidence>
<keyword evidence="6" id="KW-0508">mRNA splicing</keyword>
<dbReference type="OrthoDB" id="10261918at2759"/>
<dbReference type="SUPFAM" id="SSF47938">
    <property type="entry name" value="Functional domain of the splicing factor Prp18"/>
    <property type="match status" value="1"/>
</dbReference>
<protein>
    <recommendedName>
        <fullName evidence="3">Pre-mRNA-splicing factor 18</fullName>
    </recommendedName>
</protein>
<dbReference type="Gene3D" id="1.20.940.10">
    <property type="entry name" value="Functional domain of the splicing factor Prp18"/>
    <property type="match status" value="1"/>
</dbReference>
<dbReference type="GO" id="GO:0071021">
    <property type="term" value="C:U2-type post-spliceosomal complex"/>
    <property type="evidence" value="ECO:0007669"/>
    <property type="project" value="TreeGrafter"/>
</dbReference>
<dbReference type="FunFam" id="1.20.940.10:FF:000008">
    <property type="entry name" value="Related to potassium channel regulatory factor"/>
    <property type="match status" value="1"/>
</dbReference>
<evidence type="ECO:0000313" key="11">
    <source>
        <dbReference type="EMBL" id="KAF2222517.1"/>
    </source>
</evidence>
<evidence type="ECO:0000313" key="12">
    <source>
        <dbReference type="Proteomes" id="UP000799538"/>
    </source>
</evidence>